<evidence type="ECO:0000256" key="8">
    <source>
        <dbReference type="ARBA" id="ARBA00023229"/>
    </source>
</evidence>
<dbReference type="PANTHER" id="PTHR43527">
    <property type="entry name" value="4-DIPHOSPHOCYTIDYL-2-C-METHYL-D-ERYTHRITOL KINASE, CHLOROPLASTIC"/>
    <property type="match status" value="1"/>
</dbReference>
<dbReference type="NCBIfam" id="NF011202">
    <property type="entry name" value="PRK14608.1"/>
    <property type="match status" value="1"/>
</dbReference>
<proteinExistence type="inferred from homology"/>
<evidence type="ECO:0000256" key="6">
    <source>
        <dbReference type="ARBA" id="ARBA00022777"/>
    </source>
</evidence>
<comment type="function">
    <text evidence="10">Catalyzes the phosphorylation of the position 2 hydroxy group of 4-diphosphocytidyl-2C-methyl-D-erythritol.</text>
</comment>
<evidence type="ECO:0000256" key="3">
    <source>
        <dbReference type="ARBA" id="ARBA00017473"/>
    </source>
</evidence>
<dbReference type="Pfam" id="PF00288">
    <property type="entry name" value="GHMP_kinases_N"/>
    <property type="match status" value="1"/>
</dbReference>
<dbReference type="InterPro" id="IPR014721">
    <property type="entry name" value="Ribsml_uS5_D2-typ_fold_subgr"/>
</dbReference>
<keyword evidence="7 10" id="KW-0067">ATP-binding</keyword>
<dbReference type="Gene3D" id="3.30.70.890">
    <property type="entry name" value="GHMP kinase, C-terminal domain"/>
    <property type="match status" value="1"/>
</dbReference>
<evidence type="ECO:0000259" key="11">
    <source>
        <dbReference type="Pfam" id="PF00288"/>
    </source>
</evidence>
<keyword evidence="14" id="KW-1185">Reference proteome</keyword>
<keyword evidence="8 10" id="KW-0414">Isoprene biosynthesis</keyword>
<evidence type="ECO:0000256" key="2">
    <source>
        <dbReference type="ARBA" id="ARBA00012052"/>
    </source>
</evidence>
<protein>
    <recommendedName>
        <fullName evidence="3 10">4-diphosphocytidyl-2-C-methyl-D-erythritol kinase</fullName>
        <shortName evidence="10">CMK</shortName>
        <ecNumber evidence="2 10">2.7.1.148</ecNumber>
    </recommendedName>
    <alternativeName>
        <fullName evidence="9 10">4-(cytidine-5'-diphospho)-2-C-methyl-D-erythritol kinase</fullName>
    </alternativeName>
</protein>
<dbReference type="GO" id="GO:0016114">
    <property type="term" value="P:terpenoid biosynthetic process"/>
    <property type="evidence" value="ECO:0007669"/>
    <property type="project" value="InterPro"/>
</dbReference>
<evidence type="ECO:0000313" key="14">
    <source>
        <dbReference type="Proteomes" id="UP000440694"/>
    </source>
</evidence>
<dbReference type="InterPro" id="IPR036554">
    <property type="entry name" value="GHMP_kinase_C_sf"/>
</dbReference>
<organism evidence="13 14">
    <name type="scientific">Hyphomicrobium album</name>
    <dbReference type="NCBI Taxonomy" id="2665159"/>
    <lineage>
        <taxon>Bacteria</taxon>
        <taxon>Pseudomonadati</taxon>
        <taxon>Pseudomonadota</taxon>
        <taxon>Alphaproteobacteria</taxon>
        <taxon>Hyphomicrobiales</taxon>
        <taxon>Hyphomicrobiaceae</taxon>
        <taxon>Hyphomicrobium</taxon>
    </lineage>
</organism>
<evidence type="ECO:0000313" key="13">
    <source>
        <dbReference type="EMBL" id="MTD95328.1"/>
    </source>
</evidence>
<evidence type="ECO:0000259" key="12">
    <source>
        <dbReference type="Pfam" id="PF08544"/>
    </source>
</evidence>
<dbReference type="Proteomes" id="UP000440694">
    <property type="component" value="Unassembled WGS sequence"/>
</dbReference>
<dbReference type="GO" id="GO:0019288">
    <property type="term" value="P:isopentenyl diphosphate biosynthetic process, methylerythritol 4-phosphate pathway"/>
    <property type="evidence" value="ECO:0007669"/>
    <property type="project" value="UniProtKB-UniRule"/>
</dbReference>
<dbReference type="SUPFAM" id="SSF54211">
    <property type="entry name" value="Ribosomal protein S5 domain 2-like"/>
    <property type="match status" value="1"/>
</dbReference>
<evidence type="ECO:0000256" key="5">
    <source>
        <dbReference type="ARBA" id="ARBA00022741"/>
    </source>
</evidence>
<accession>A0A6I3KLT5</accession>
<feature type="domain" description="GHMP kinase C-terminal" evidence="12">
    <location>
        <begin position="238"/>
        <end position="276"/>
    </location>
</feature>
<comment type="caution">
    <text evidence="13">The sequence shown here is derived from an EMBL/GenBank/DDBJ whole genome shotgun (WGS) entry which is preliminary data.</text>
</comment>
<dbReference type="PANTHER" id="PTHR43527:SF2">
    <property type="entry name" value="4-DIPHOSPHOCYTIDYL-2-C-METHYL-D-ERYTHRITOL KINASE, CHLOROPLASTIC"/>
    <property type="match status" value="1"/>
</dbReference>
<dbReference type="Pfam" id="PF08544">
    <property type="entry name" value="GHMP_kinases_C"/>
    <property type="match status" value="1"/>
</dbReference>
<feature type="binding site" evidence="10">
    <location>
        <begin position="94"/>
        <end position="104"/>
    </location>
    <ligand>
        <name>ATP</name>
        <dbReference type="ChEBI" id="CHEBI:30616"/>
    </ligand>
</feature>
<dbReference type="InterPro" id="IPR006204">
    <property type="entry name" value="GHMP_kinase_N_dom"/>
</dbReference>
<keyword evidence="5 10" id="KW-0547">Nucleotide-binding</keyword>
<evidence type="ECO:0000256" key="10">
    <source>
        <dbReference type="HAMAP-Rule" id="MF_00061"/>
    </source>
</evidence>
<dbReference type="Gene3D" id="3.30.230.10">
    <property type="match status" value="1"/>
</dbReference>
<dbReference type="InterPro" id="IPR004424">
    <property type="entry name" value="IspE"/>
</dbReference>
<evidence type="ECO:0000256" key="4">
    <source>
        <dbReference type="ARBA" id="ARBA00022679"/>
    </source>
</evidence>
<dbReference type="InterPro" id="IPR020568">
    <property type="entry name" value="Ribosomal_Su5_D2-typ_SF"/>
</dbReference>
<evidence type="ECO:0000256" key="9">
    <source>
        <dbReference type="ARBA" id="ARBA00032554"/>
    </source>
</evidence>
<dbReference type="HAMAP" id="MF_00061">
    <property type="entry name" value="IspE"/>
    <property type="match status" value="1"/>
</dbReference>
<feature type="domain" description="GHMP kinase N-terminal" evidence="11">
    <location>
        <begin position="67"/>
        <end position="139"/>
    </location>
</feature>
<comment type="similarity">
    <text evidence="1 10">Belongs to the GHMP kinase family. IspE subfamily.</text>
</comment>
<dbReference type="EC" id="2.7.1.148" evidence="2 10"/>
<comment type="pathway">
    <text evidence="10">Isoprenoid biosynthesis; isopentenyl diphosphate biosynthesis via DXP pathway; isopentenyl diphosphate from 1-deoxy-D-xylulose 5-phosphate: step 3/6.</text>
</comment>
<name>A0A6I3KLT5_9HYPH</name>
<reference evidence="13 14" key="1">
    <citation type="submission" date="2019-11" db="EMBL/GenBank/DDBJ databases">
        <title>Identification of a novel strain.</title>
        <authorList>
            <person name="Xu Q."/>
            <person name="Wang G."/>
        </authorList>
    </citation>
    <scope>NUCLEOTIDE SEQUENCE [LARGE SCALE GENOMIC DNA]</scope>
    <source>
        <strain evidence="14">xq</strain>
    </source>
</reference>
<keyword evidence="4 10" id="KW-0808">Transferase</keyword>
<feature type="active site" evidence="10">
    <location>
        <position position="11"/>
    </location>
</feature>
<evidence type="ECO:0000256" key="1">
    <source>
        <dbReference type="ARBA" id="ARBA00009684"/>
    </source>
</evidence>
<dbReference type="InterPro" id="IPR013750">
    <property type="entry name" value="GHMP_kinase_C_dom"/>
</dbReference>
<dbReference type="AlphaFoldDB" id="A0A6I3KLT5"/>
<dbReference type="GO" id="GO:0050515">
    <property type="term" value="F:4-(cytidine 5'-diphospho)-2-C-methyl-D-erythritol kinase activity"/>
    <property type="evidence" value="ECO:0007669"/>
    <property type="project" value="UniProtKB-UniRule"/>
</dbReference>
<dbReference type="PIRSF" id="PIRSF010376">
    <property type="entry name" value="IspE"/>
    <property type="match status" value="1"/>
</dbReference>
<dbReference type="UniPathway" id="UPA00056">
    <property type="reaction ID" value="UER00094"/>
</dbReference>
<sequence length="288" mass="29712">MTTLTEHARAKINLTLRVLGRRADGYHLLESLIAFADVADDVTVTPGSAREVRMTGQYAAAIAGNNLVDTALDRIAAADPQATLGRVDVEKRLPIAAGIGGGSADAAAVLRAVRRANPAASIDWRSIAASLGADVPVCLADRTSLVWGVGEHIEPAGKLPRLDAVLVCPLIASPFGKTKSVFGQLSVPRAAEAAAPAPLPSFADAPALVDYMRAIGNDLRAPAHTVLPDSAAAEAALAALPDCLYVSLSGAGPTSYGILADPQRAAAAAEQLRARHPDWWVVATTLGD</sequence>
<feature type="active site" evidence="10">
    <location>
        <position position="134"/>
    </location>
</feature>
<evidence type="ECO:0000256" key="7">
    <source>
        <dbReference type="ARBA" id="ARBA00022840"/>
    </source>
</evidence>
<comment type="catalytic activity">
    <reaction evidence="10">
        <text>4-CDP-2-C-methyl-D-erythritol + ATP = 4-CDP-2-C-methyl-D-erythritol 2-phosphate + ADP + H(+)</text>
        <dbReference type="Rhea" id="RHEA:18437"/>
        <dbReference type="ChEBI" id="CHEBI:15378"/>
        <dbReference type="ChEBI" id="CHEBI:30616"/>
        <dbReference type="ChEBI" id="CHEBI:57823"/>
        <dbReference type="ChEBI" id="CHEBI:57919"/>
        <dbReference type="ChEBI" id="CHEBI:456216"/>
        <dbReference type="EC" id="2.7.1.148"/>
    </reaction>
</comment>
<dbReference type="GO" id="GO:0005524">
    <property type="term" value="F:ATP binding"/>
    <property type="evidence" value="ECO:0007669"/>
    <property type="project" value="UniProtKB-UniRule"/>
</dbReference>
<dbReference type="SUPFAM" id="SSF55060">
    <property type="entry name" value="GHMP Kinase, C-terminal domain"/>
    <property type="match status" value="1"/>
</dbReference>
<dbReference type="EMBL" id="WMBQ01000002">
    <property type="protein sequence ID" value="MTD95328.1"/>
    <property type="molecule type" value="Genomic_DNA"/>
</dbReference>
<gene>
    <name evidence="10" type="primary">ispE</name>
    <name evidence="13" type="ORF">GIW81_13395</name>
</gene>
<keyword evidence="6 10" id="KW-0418">Kinase</keyword>
<dbReference type="RefSeq" id="WP_154739884.1">
    <property type="nucleotide sequence ID" value="NZ_WMBQ01000002.1"/>
</dbReference>